<dbReference type="Proteomes" id="UP000262583">
    <property type="component" value="Chromosome"/>
</dbReference>
<feature type="domain" description="Mandelate racemase/muconate lactonizing enzyme C-terminal" evidence="8">
    <location>
        <begin position="134"/>
        <end position="228"/>
    </location>
</feature>
<dbReference type="SUPFAM" id="SSF54826">
    <property type="entry name" value="Enolase N-terminal domain-like"/>
    <property type="match status" value="1"/>
</dbReference>
<dbReference type="Gene3D" id="3.20.20.120">
    <property type="entry name" value="Enolase-like C-terminal domain"/>
    <property type="match status" value="1"/>
</dbReference>
<dbReference type="AlphaFoldDB" id="A0A2Z4Y8G4"/>
<dbReference type="PANTHER" id="PTHR48080">
    <property type="entry name" value="D-GALACTONATE DEHYDRATASE-RELATED"/>
    <property type="match status" value="1"/>
</dbReference>
<feature type="active site" description="Proton acceptor; specific for (R)-substrate epimerization" evidence="5">
    <location>
        <position position="153"/>
    </location>
</feature>
<accession>A0A2Z4Y8G4</accession>
<dbReference type="InterPro" id="IPR034593">
    <property type="entry name" value="DgoD-like"/>
</dbReference>
<dbReference type="SFLD" id="SFLDF00010">
    <property type="entry name" value="dipeptide_epimerase"/>
    <property type="match status" value="1"/>
</dbReference>
<evidence type="ECO:0000259" key="8">
    <source>
        <dbReference type="SMART" id="SM00922"/>
    </source>
</evidence>
<gene>
    <name evidence="9" type="ORF">BRCON_1948</name>
</gene>
<evidence type="ECO:0000256" key="7">
    <source>
        <dbReference type="RuleBase" id="RU366006"/>
    </source>
</evidence>
<evidence type="ECO:0000313" key="9">
    <source>
        <dbReference type="EMBL" id="AXA36725.1"/>
    </source>
</evidence>
<dbReference type="EMBL" id="CP030759">
    <property type="protein sequence ID" value="AXA36725.1"/>
    <property type="molecule type" value="Genomic_DNA"/>
</dbReference>
<dbReference type="InterPro" id="IPR013341">
    <property type="entry name" value="Mandelate_racemase_N_dom"/>
</dbReference>
<evidence type="ECO:0000313" key="10">
    <source>
        <dbReference type="Proteomes" id="UP000262583"/>
    </source>
</evidence>
<dbReference type="SFLD" id="SFLDG00180">
    <property type="entry name" value="muconate_cycloisomerase"/>
    <property type="match status" value="1"/>
</dbReference>
<evidence type="ECO:0000256" key="5">
    <source>
        <dbReference type="PIRSR" id="PIRSR634603-1"/>
    </source>
</evidence>
<dbReference type="SFLD" id="SFLDS00001">
    <property type="entry name" value="Enolase"/>
    <property type="match status" value="1"/>
</dbReference>
<evidence type="ECO:0000256" key="6">
    <source>
        <dbReference type="PIRSR" id="PIRSR634603-3"/>
    </source>
</evidence>
<dbReference type="InterPro" id="IPR013342">
    <property type="entry name" value="Mandelate_racemase_C"/>
</dbReference>
<comment type="similarity">
    <text evidence="1 7">Belongs to the mandelate racemase/muconate lactonizing enzyme family.</text>
</comment>
<dbReference type="PANTHER" id="PTHR48080:SF3">
    <property type="entry name" value="ENOLASE SUPERFAMILY MEMBER DDB_G0284701"/>
    <property type="match status" value="1"/>
</dbReference>
<dbReference type="InterPro" id="IPR034603">
    <property type="entry name" value="Dipeptide_epimerase"/>
</dbReference>
<feature type="active site" description="Proton acceptor; specific for (S)-substrate epimerization" evidence="5">
    <location>
        <position position="254"/>
    </location>
</feature>
<dbReference type="Pfam" id="PF13378">
    <property type="entry name" value="MR_MLE_C"/>
    <property type="match status" value="1"/>
</dbReference>
<feature type="binding site" evidence="6">
    <location>
        <position position="207"/>
    </location>
    <ligand>
        <name>Mg(2+)</name>
        <dbReference type="ChEBI" id="CHEBI:18420"/>
    </ligand>
</feature>
<dbReference type="PROSITE" id="PS00909">
    <property type="entry name" value="MR_MLE_2"/>
    <property type="match status" value="1"/>
</dbReference>
<evidence type="ECO:0000256" key="3">
    <source>
        <dbReference type="ARBA" id="ARBA00022842"/>
    </source>
</evidence>
<dbReference type="InterPro" id="IPR036849">
    <property type="entry name" value="Enolase-like_C_sf"/>
</dbReference>
<dbReference type="GO" id="GO:0046872">
    <property type="term" value="F:metal ion binding"/>
    <property type="evidence" value="ECO:0007669"/>
    <property type="project" value="UniProtKB-KW"/>
</dbReference>
<dbReference type="SUPFAM" id="SSF51604">
    <property type="entry name" value="Enolase C-terminal domain-like"/>
    <property type="match status" value="1"/>
</dbReference>
<name>A0A2Z4Y8G4_SUMC1</name>
<comment type="cofactor">
    <cofactor evidence="6 7">
        <name>Mg(2+)</name>
        <dbReference type="ChEBI" id="CHEBI:18420"/>
    </cofactor>
    <text evidence="6 7">Binds 1 Mg(2+) ion per subunit.</text>
</comment>
<protein>
    <recommendedName>
        <fullName evidence="7">Dipeptide epimerase</fullName>
        <ecNumber evidence="7">5.1.1.-</ecNumber>
    </recommendedName>
</protein>
<dbReference type="GO" id="GO:0009063">
    <property type="term" value="P:amino acid catabolic process"/>
    <property type="evidence" value="ECO:0007669"/>
    <property type="project" value="InterPro"/>
</dbReference>
<dbReference type="GO" id="GO:0016855">
    <property type="term" value="F:racemase and epimerase activity, acting on amino acids and derivatives"/>
    <property type="evidence" value="ECO:0007669"/>
    <property type="project" value="UniProtKB-UniRule"/>
</dbReference>
<keyword evidence="2 6" id="KW-0479">Metal-binding</keyword>
<organism evidence="9 10">
    <name type="scientific">Sumerlaea chitinivorans</name>
    <dbReference type="NCBI Taxonomy" id="2250252"/>
    <lineage>
        <taxon>Bacteria</taxon>
        <taxon>Candidatus Sumerlaeota</taxon>
        <taxon>Candidatus Sumerlaeia</taxon>
        <taxon>Candidatus Sumerlaeales</taxon>
        <taxon>Candidatus Sumerlaeaceae</taxon>
        <taxon>Candidatus Sumerlaea</taxon>
    </lineage>
</organism>
<evidence type="ECO:0000256" key="2">
    <source>
        <dbReference type="ARBA" id="ARBA00022723"/>
    </source>
</evidence>
<keyword evidence="3 6" id="KW-0460">Magnesium</keyword>
<feature type="binding site" evidence="6">
    <location>
        <position position="232"/>
    </location>
    <ligand>
        <name>Mg(2+)</name>
        <dbReference type="ChEBI" id="CHEBI:18420"/>
    </ligand>
</feature>
<dbReference type="KEGG" id="schv:BRCON_1948"/>
<dbReference type="CDD" id="cd03319">
    <property type="entry name" value="L-Ala-DL-Glu_epimerase"/>
    <property type="match status" value="1"/>
</dbReference>
<dbReference type="InterPro" id="IPR029065">
    <property type="entry name" value="Enolase_C-like"/>
</dbReference>
<dbReference type="EC" id="5.1.1.-" evidence="7"/>
<sequence length="356" mass="39079">MSPLHLTTARYVLKLVDPFGISRITRTEEERIYLALDGGIGEAAPVSYYGEDEETVTRTLATVEQMEFDDLDLVEHVMTEINARVPENRAAKAALDMALYDRLGKRLGIPLWKLFGHKPTRPLLTSFTIGIDTLEVMLEKVERAQNYKILKIKLGRDVEHDLTVMREIRKLVGPEKCLRVDANAGWDLDTAKRAFPVLADLGVEFVEQPLPMGAFEQLPKLKSHCPLPILLDEDVHTARDIPRLAPFTDGINIKLMKSGGLAEARRMIAVARAHGLRVMLGCMIESSLGITAAAHLGPAVDYLDLDGHLLIANDPFAGVACDPDGTMHLPTGPGLGVTVLPEYREALLPVSKAAVG</sequence>
<evidence type="ECO:0000256" key="4">
    <source>
        <dbReference type="ARBA" id="ARBA00023235"/>
    </source>
</evidence>
<reference evidence="9 10" key="1">
    <citation type="submission" date="2018-05" db="EMBL/GenBank/DDBJ databases">
        <title>A metagenomic window into the 2 km-deep terrestrial subsurface aquifer revealed taxonomically and functionally diverse microbial community comprising novel uncultured bacterial lineages.</title>
        <authorList>
            <person name="Kadnikov V.V."/>
            <person name="Mardanov A.V."/>
            <person name="Beletsky A.V."/>
            <person name="Banks D."/>
            <person name="Pimenov N.V."/>
            <person name="Frank Y.A."/>
            <person name="Karnachuk O.V."/>
            <person name="Ravin N.V."/>
        </authorList>
    </citation>
    <scope>NUCLEOTIDE SEQUENCE [LARGE SCALE GENOMIC DNA]</scope>
    <source>
        <strain evidence="9">BY</strain>
    </source>
</reference>
<dbReference type="Gene3D" id="3.30.390.10">
    <property type="entry name" value="Enolase-like, N-terminal domain"/>
    <property type="match status" value="1"/>
</dbReference>
<keyword evidence="4 7" id="KW-0413">Isomerase</keyword>
<proteinExistence type="inferred from homology"/>
<dbReference type="InterPro" id="IPR018110">
    <property type="entry name" value="Mandel_Rmase/mucon_lact_enz_CS"/>
</dbReference>
<dbReference type="Pfam" id="PF02746">
    <property type="entry name" value="MR_MLE_N"/>
    <property type="match status" value="1"/>
</dbReference>
<dbReference type="InterPro" id="IPR029017">
    <property type="entry name" value="Enolase-like_N"/>
</dbReference>
<evidence type="ECO:0000256" key="1">
    <source>
        <dbReference type="ARBA" id="ARBA00008031"/>
    </source>
</evidence>
<dbReference type="SMART" id="SM00922">
    <property type="entry name" value="MR_MLE"/>
    <property type="match status" value="1"/>
</dbReference>
<feature type="binding site" evidence="6">
    <location>
        <position position="181"/>
    </location>
    <ligand>
        <name>Mg(2+)</name>
        <dbReference type="ChEBI" id="CHEBI:18420"/>
    </ligand>
</feature>